<dbReference type="Proteomes" id="UP000232226">
    <property type="component" value="Chromosome"/>
</dbReference>
<feature type="transmembrane region" description="Helical" evidence="1">
    <location>
        <begin position="241"/>
        <end position="260"/>
    </location>
</feature>
<evidence type="ECO:0000313" key="3">
    <source>
        <dbReference type="EMBL" id="ATQ35536.1"/>
    </source>
</evidence>
<name>A0A3S5XZQ7_9MOLU</name>
<sequence>MKKRNSGLDIIKIFLSLFVVIYHQYLHQRTIFNENFSQFDSWFFSSFSVIIASPVPIFILISAYFATISSKQDLRSFFKFGIDTFLYWAICVILVIIFVSGLNVDISISTTLTFGGRDWWYLWSFLIIKSISPILVQGIKSANKIVSLVGIIFLLGIRFAFIKANNDELFNAGTIIGFLSVYLIGIWMTFFLKEQMKNKRVIKASIIVCCMFVVLPFIFKIMQFWIDLNISKLLGFDSPMTPFPVIFSIFAFILITNVYIEENKFTNLIAKTLLPVYLFHFVFEIAMNQLVWSKVFKNSNSLALYELNFCIALITWLIAEVFAFLIIYPHDFVSKYLNISLWTTINFINQKYKKILAKC</sequence>
<feature type="transmembrane region" description="Helical" evidence="1">
    <location>
        <begin position="145"/>
        <end position="164"/>
    </location>
</feature>
<dbReference type="EMBL" id="CP024411">
    <property type="protein sequence ID" value="ATQ35536.1"/>
    <property type="molecule type" value="Genomic_DNA"/>
</dbReference>
<evidence type="ECO:0000259" key="2">
    <source>
        <dbReference type="Pfam" id="PF01757"/>
    </source>
</evidence>
<feature type="transmembrane region" description="Helical" evidence="1">
    <location>
        <begin position="204"/>
        <end position="226"/>
    </location>
</feature>
<keyword evidence="1" id="KW-0812">Transmembrane</keyword>
<keyword evidence="1" id="KW-1133">Transmembrane helix</keyword>
<dbReference type="AlphaFoldDB" id="A0A3S5XZQ7"/>
<dbReference type="Pfam" id="PF01757">
    <property type="entry name" value="Acyl_transf_3"/>
    <property type="match status" value="1"/>
</dbReference>
<accession>A0A3S5XZQ7</accession>
<dbReference type="InterPro" id="IPR002656">
    <property type="entry name" value="Acyl_transf_3_dom"/>
</dbReference>
<organism evidence="3 4">
    <name type="scientific">Mesoplasma entomophilum</name>
    <dbReference type="NCBI Taxonomy" id="2149"/>
    <lineage>
        <taxon>Bacteria</taxon>
        <taxon>Bacillati</taxon>
        <taxon>Mycoplasmatota</taxon>
        <taxon>Mollicutes</taxon>
        <taxon>Entomoplasmatales</taxon>
        <taxon>Entomoplasmataceae</taxon>
        <taxon>Mesoplasma</taxon>
    </lineage>
</organism>
<gene>
    <name evidence="3" type="ORF">CS528_02015</name>
</gene>
<protein>
    <recommendedName>
        <fullName evidence="2">Acyltransferase 3 domain-containing protein</fullName>
    </recommendedName>
</protein>
<dbReference type="GO" id="GO:0016747">
    <property type="term" value="F:acyltransferase activity, transferring groups other than amino-acyl groups"/>
    <property type="evidence" value="ECO:0007669"/>
    <property type="project" value="InterPro"/>
</dbReference>
<feature type="transmembrane region" description="Helical" evidence="1">
    <location>
        <begin position="272"/>
        <end position="292"/>
    </location>
</feature>
<keyword evidence="4" id="KW-1185">Reference proteome</keyword>
<proteinExistence type="predicted"/>
<feature type="transmembrane region" description="Helical" evidence="1">
    <location>
        <begin position="46"/>
        <end position="68"/>
    </location>
</feature>
<evidence type="ECO:0000313" key="4">
    <source>
        <dbReference type="Proteomes" id="UP000232226"/>
    </source>
</evidence>
<dbReference type="RefSeq" id="WP_099651215.1">
    <property type="nucleotide sequence ID" value="NZ_CP024411.1"/>
</dbReference>
<evidence type="ECO:0000256" key="1">
    <source>
        <dbReference type="SAM" id="Phobius"/>
    </source>
</evidence>
<reference evidence="3 4" key="1">
    <citation type="submission" date="2017-10" db="EMBL/GenBank/DDBJ databases">
        <title>Complete Genome Sequence of Mesoplasma entomophilum.</title>
        <authorList>
            <person name="Knight T.F."/>
            <person name="Citino T."/>
            <person name="Rubinstein R."/>
            <person name="Neuschaefer Z."/>
        </authorList>
    </citation>
    <scope>NUCLEOTIDE SEQUENCE [LARGE SCALE GENOMIC DNA]</scope>
    <source>
        <strain evidence="3 4">TAC</strain>
    </source>
</reference>
<feature type="transmembrane region" description="Helical" evidence="1">
    <location>
        <begin position="304"/>
        <end position="328"/>
    </location>
</feature>
<keyword evidence="1" id="KW-0472">Membrane</keyword>
<feature type="transmembrane region" description="Helical" evidence="1">
    <location>
        <begin position="7"/>
        <end position="26"/>
    </location>
</feature>
<feature type="transmembrane region" description="Helical" evidence="1">
    <location>
        <begin position="170"/>
        <end position="192"/>
    </location>
</feature>
<feature type="domain" description="Acyltransferase 3" evidence="2">
    <location>
        <begin position="6"/>
        <end position="306"/>
    </location>
</feature>
<feature type="transmembrane region" description="Helical" evidence="1">
    <location>
        <begin position="80"/>
        <end position="99"/>
    </location>
</feature>
<feature type="transmembrane region" description="Helical" evidence="1">
    <location>
        <begin position="119"/>
        <end position="136"/>
    </location>
</feature>
<dbReference type="KEGG" id="ment:CS528_02015"/>